<feature type="transmembrane region" description="Helical" evidence="7">
    <location>
        <begin position="12"/>
        <end position="33"/>
    </location>
</feature>
<dbReference type="Proteomes" id="UP000515960">
    <property type="component" value="Chromosome"/>
</dbReference>
<protein>
    <submittedName>
        <fullName evidence="8">Rhomboid family intramembrane serine protease</fullName>
    </submittedName>
</protein>
<dbReference type="PANTHER" id="PTHR43066:SF1">
    <property type="entry name" value="RHOMBOID PROTEIN 2"/>
    <property type="match status" value="1"/>
</dbReference>
<sequence length="265" mass="31008">MMTIVIGNAIIYLLARLSNYGAVAFLSFDLYHLLHGEIWRLVTFLFVPNTFDLFSLAISLYFYYFVGSVLEREWGTAKFTLYYLSGAVLTLLATVIASLISGNWHLMLSGTYYVNMSMFFAFAMLYPDMQVLLFFIIPLKVKWLAWANAALFAVDILRSLIWFNLSGILFPLIALFNFFVFFAPDFFHFAERKRYQHSRQSSSFRKTMHKEEAARHPYRHKCAVCGRTDADHPELQFRYCSRCTGYHCYCQDHIFNHVHFTDDQP</sequence>
<dbReference type="AlphaFoldDB" id="A0A7G9B8C2"/>
<comment type="similarity">
    <text evidence="2">Belongs to the peptidase S54 family.</text>
</comment>
<evidence type="ECO:0000256" key="1">
    <source>
        <dbReference type="ARBA" id="ARBA00004141"/>
    </source>
</evidence>
<dbReference type="GO" id="GO:0016020">
    <property type="term" value="C:membrane"/>
    <property type="evidence" value="ECO:0007669"/>
    <property type="project" value="UniProtKB-SubCell"/>
</dbReference>
<evidence type="ECO:0000256" key="6">
    <source>
        <dbReference type="ARBA" id="ARBA00023136"/>
    </source>
</evidence>
<dbReference type="InterPro" id="IPR035952">
    <property type="entry name" value="Rhomboid-like_sf"/>
</dbReference>
<reference evidence="8 9" key="1">
    <citation type="submission" date="2020-08" db="EMBL/GenBank/DDBJ databases">
        <authorList>
            <person name="Liu C."/>
            <person name="Sun Q."/>
        </authorList>
    </citation>
    <scope>NUCLEOTIDE SEQUENCE [LARGE SCALE GENOMIC DNA]</scope>
    <source>
        <strain evidence="8 9">NSJ-62</strain>
    </source>
</reference>
<dbReference type="KEGG" id="ohi:H8790_03575"/>
<keyword evidence="6 7" id="KW-0472">Membrane</keyword>
<comment type="subcellular location">
    <subcellularLocation>
        <location evidence="1">Membrane</location>
        <topology evidence="1">Multi-pass membrane protein</topology>
    </subcellularLocation>
</comment>
<dbReference type="GO" id="GO:0004252">
    <property type="term" value="F:serine-type endopeptidase activity"/>
    <property type="evidence" value="ECO:0007669"/>
    <property type="project" value="TreeGrafter"/>
</dbReference>
<dbReference type="SUPFAM" id="SSF144091">
    <property type="entry name" value="Rhomboid-like"/>
    <property type="match status" value="1"/>
</dbReference>
<feature type="transmembrane region" description="Helical" evidence="7">
    <location>
        <begin position="112"/>
        <end position="136"/>
    </location>
</feature>
<evidence type="ECO:0000256" key="4">
    <source>
        <dbReference type="ARBA" id="ARBA00022692"/>
    </source>
</evidence>
<evidence type="ECO:0000256" key="7">
    <source>
        <dbReference type="SAM" id="Phobius"/>
    </source>
</evidence>
<keyword evidence="3 8" id="KW-0645">Protease</keyword>
<gene>
    <name evidence="8" type="ORF">H8790_03575</name>
</gene>
<evidence type="ECO:0000256" key="5">
    <source>
        <dbReference type="ARBA" id="ARBA00022989"/>
    </source>
</evidence>
<feature type="transmembrane region" description="Helical" evidence="7">
    <location>
        <begin position="82"/>
        <end position="100"/>
    </location>
</feature>
<evidence type="ECO:0000256" key="3">
    <source>
        <dbReference type="ARBA" id="ARBA00022670"/>
    </source>
</evidence>
<proteinExistence type="inferred from homology"/>
<dbReference type="PANTHER" id="PTHR43066">
    <property type="entry name" value="RHOMBOID-RELATED PROTEIN"/>
    <property type="match status" value="1"/>
</dbReference>
<evidence type="ECO:0000256" key="2">
    <source>
        <dbReference type="ARBA" id="ARBA00009045"/>
    </source>
</evidence>
<keyword evidence="3 8" id="KW-0378">Hydrolase</keyword>
<keyword evidence="5 7" id="KW-1133">Transmembrane helix</keyword>
<organism evidence="8 9">
    <name type="scientific">Oscillibacter hominis</name>
    <dbReference type="NCBI Taxonomy" id="2763056"/>
    <lineage>
        <taxon>Bacteria</taxon>
        <taxon>Bacillati</taxon>
        <taxon>Bacillota</taxon>
        <taxon>Clostridia</taxon>
        <taxon>Eubacteriales</taxon>
        <taxon>Oscillospiraceae</taxon>
        <taxon>Oscillibacter</taxon>
    </lineage>
</organism>
<dbReference type="GO" id="GO:0006508">
    <property type="term" value="P:proteolysis"/>
    <property type="evidence" value="ECO:0007669"/>
    <property type="project" value="UniProtKB-KW"/>
</dbReference>
<evidence type="ECO:0000313" key="9">
    <source>
        <dbReference type="Proteomes" id="UP000515960"/>
    </source>
</evidence>
<feature type="transmembrane region" description="Helical" evidence="7">
    <location>
        <begin position="53"/>
        <end position="70"/>
    </location>
</feature>
<evidence type="ECO:0000313" key="8">
    <source>
        <dbReference type="EMBL" id="QNL45803.1"/>
    </source>
</evidence>
<dbReference type="EMBL" id="CP060490">
    <property type="protein sequence ID" value="QNL45803.1"/>
    <property type="molecule type" value="Genomic_DNA"/>
</dbReference>
<dbReference type="Gene3D" id="1.20.1540.10">
    <property type="entry name" value="Rhomboid-like"/>
    <property type="match status" value="1"/>
</dbReference>
<accession>A0A7G9B8C2</accession>
<keyword evidence="4 7" id="KW-0812">Transmembrane</keyword>
<name>A0A7G9B8C2_9FIRM</name>
<feature type="transmembrane region" description="Helical" evidence="7">
    <location>
        <begin position="168"/>
        <end position="190"/>
    </location>
</feature>
<keyword evidence="9" id="KW-1185">Reference proteome</keyword>